<organism evidence="1 2">
    <name type="scientific">Bartonella rattimassiliensis 15908</name>
    <dbReference type="NCBI Taxonomy" id="1094556"/>
    <lineage>
        <taxon>Bacteria</taxon>
        <taxon>Pseudomonadati</taxon>
        <taxon>Pseudomonadota</taxon>
        <taxon>Alphaproteobacteria</taxon>
        <taxon>Hyphomicrobiales</taxon>
        <taxon>Bartonellaceae</taxon>
        <taxon>Bartonella</taxon>
    </lineage>
</organism>
<reference evidence="1 2" key="1">
    <citation type="submission" date="2012-03" db="EMBL/GenBank/DDBJ databases">
        <title>The Genome Sequence of Bartonella rattimassiliensis 15908.</title>
        <authorList>
            <consortium name="The Broad Institute Genome Sequencing Platform"/>
            <consortium name="The Broad Institute Genome Sequencing Center for Infectious Disease"/>
            <person name="Feldgarden M."/>
            <person name="Kirby J."/>
            <person name="Kosoy M."/>
            <person name="Birtles R."/>
            <person name="Probert W.S."/>
            <person name="Chiaraviglio L."/>
            <person name="Young S.K."/>
            <person name="Zeng Q."/>
            <person name="Gargeya S."/>
            <person name="Fitzgerald M."/>
            <person name="Haas B."/>
            <person name="Abouelleil A."/>
            <person name="Alvarado L."/>
            <person name="Arachchi H.M."/>
            <person name="Berlin A."/>
            <person name="Chapman S.B."/>
            <person name="Gearin G."/>
            <person name="Goldberg J."/>
            <person name="Griggs A."/>
            <person name="Gujja S."/>
            <person name="Hansen M."/>
            <person name="Heiman D."/>
            <person name="Howarth C."/>
            <person name="Larimer J."/>
            <person name="Lui A."/>
            <person name="MacDonald P.J.P."/>
            <person name="McCowen C."/>
            <person name="Montmayeur A."/>
            <person name="Murphy C."/>
            <person name="Neiman D."/>
            <person name="Pearson M."/>
            <person name="Priest M."/>
            <person name="Roberts A."/>
            <person name="Saif S."/>
            <person name="Shea T."/>
            <person name="Sisk P."/>
            <person name="Stolte C."/>
            <person name="Sykes S."/>
            <person name="Wortman J."/>
            <person name="Nusbaum C."/>
            <person name="Birren B."/>
        </authorList>
    </citation>
    <scope>NUCLEOTIDE SEQUENCE [LARGE SCALE GENOMIC DNA]</scope>
    <source>
        <strain evidence="1 2">15908</strain>
    </source>
</reference>
<protein>
    <submittedName>
        <fullName evidence="1">Uncharacterized protein</fullName>
    </submittedName>
</protein>
<dbReference type="HOGENOM" id="CLU_3004857_0_0_5"/>
<name>J0QLU8_9HYPH</name>
<keyword evidence="2" id="KW-1185">Reference proteome</keyword>
<gene>
    <name evidence="1" type="ORF">MCY_00705</name>
</gene>
<accession>J0QLU8</accession>
<comment type="caution">
    <text evidence="1">The sequence shown here is derived from an EMBL/GenBank/DDBJ whole genome shotgun (WGS) entry which is preliminary data.</text>
</comment>
<dbReference type="AlphaFoldDB" id="J0QLU8"/>
<proteinExistence type="predicted"/>
<dbReference type="Proteomes" id="UP000001077">
    <property type="component" value="Unassembled WGS sequence"/>
</dbReference>
<sequence>MVVREYYCIFTMMMFKRAQFIMAVMESNHMWYVLELKTMVLELKTPCICDKDHFHF</sequence>
<evidence type="ECO:0000313" key="1">
    <source>
        <dbReference type="EMBL" id="EJF86621.1"/>
    </source>
</evidence>
<dbReference type="EMBL" id="AILY01000016">
    <property type="protein sequence ID" value="EJF86621.1"/>
    <property type="molecule type" value="Genomic_DNA"/>
</dbReference>
<evidence type="ECO:0000313" key="2">
    <source>
        <dbReference type="Proteomes" id="UP000001077"/>
    </source>
</evidence>